<dbReference type="RefSeq" id="WP_204537362.1">
    <property type="nucleotide sequence ID" value="NZ_JAFBFI010000001.1"/>
</dbReference>
<accession>A0ABS2QCG0</accession>
<organism evidence="1 2">
    <name type="scientific">Peribacillus deserti</name>
    <dbReference type="NCBI Taxonomy" id="673318"/>
    <lineage>
        <taxon>Bacteria</taxon>
        <taxon>Bacillati</taxon>
        <taxon>Bacillota</taxon>
        <taxon>Bacilli</taxon>
        <taxon>Bacillales</taxon>
        <taxon>Bacillaceae</taxon>
        <taxon>Peribacillus</taxon>
    </lineage>
</organism>
<evidence type="ECO:0000313" key="1">
    <source>
        <dbReference type="EMBL" id="MBM7690670.1"/>
    </source>
</evidence>
<comment type="caution">
    <text evidence="1">The sequence shown here is derived from an EMBL/GenBank/DDBJ whole genome shotgun (WGS) entry which is preliminary data.</text>
</comment>
<name>A0ABS2QCG0_9BACI</name>
<proteinExistence type="predicted"/>
<sequence length="79" mass="8898">MDFWQAGLGLLASSEISLADLVLLATCEYLLALSNTCSQLIKILLAFQKKLLVSSHFAWQALVIHSMIFARIFEYRSHP</sequence>
<gene>
    <name evidence="1" type="ORF">JOC77_000073</name>
</gene>
<dbReference type="Proteomes" id="UP000823486">
    <property type="component" value="Unassembled WGS sequence"/>
</dbReference>
<dbReference type="EMBL" id="JAFBFI010000001">
    <property type="protein sequence ID" value="MBM7690670.1"/>
    <property type="molecule type" value="Genomic_DNA"/>
</dbReference>
<evidence type="ECO:0000313" key="2">
    <source>
        <dbReference type="Proteomes" id="UP000823486"/>
    </source>
</evidence>
<reference evidence="1 2" key="1">
    <citation type="submission" date="2021-01" db="EMBL/GenBank/DDBJ databases">
        <title>Genomic Encyclopedia of Type Strains, Phase IV (KMG-IV): sequencing the most valuable type-strain genomes for metagenomic binning, comparative biology and taxonomic classification.</title>
        <authorList>
            <person name="Goeker M."/>
        </authorList>
    </citation>
    <scope>NUCLEOTIDE SEQUENCE [LARGE SCALE GENOMIC DNA]</scope>
    <source>
        <strain evidence="1 2">DSM 105482</strain>
    </source>
</reference>
<protein>
    <submittedName>
        <fullName evidence="1">Uncharacterized protein</fullName>
    </submittedName>
</protein>
<keyword evidence="2" id="KW-1185">Reference proteome</keyword>